<accession>A0A158J6F0</accession>
<evidence type="ECO:0000256" key="1">
    <source>
        <dbReference type="SAM" id="Phobius"/>
    </source>
</evidence>
<dbReference type="EMBL" id="FCOK02000072">
    <property type="protein sequence ID" value="SAL64023.1"/>
    <property type="molecule type" value="Genomic_DNA"/>
</dbReference>
<keyword evidence="1" id="KW-0812">Transmembrane</keyword>
<reference evidence="2 3" key="1">
    <citation type="submission" date="2016-01" db="EMBL/GenBank/DDBJ databases">
        <authorList>
            <person name="Oliw E.H."/>
        </authorList>
    </citation>
    <scope>NUCLEOTIDE SEQUENCE [LARGE SCALE GENOMIC DNA]</scope>
    <source>
        <strain evidence="2">LMG 27134</strain>
    </source>
</reference>
<gene>
    <name evidence="2" type="ORF">AWB69_07194</name>
</gene>
<evidence type="ECO:0000313" key="2">
    <source>
        <dbReference type="EMBL" id="SAL64023.1"/>
    </source>
</evidence>
<dbReference type="Gene3D" id="1.20.1250.20">
    <property type="entry name" value="MFS general substrate transporter like domains"/>
    <property type="match status" value="1"/>
</dbReference>
<proteinExistence type="predicted"/>
<feature type="transmembrane region" description="Helical" evidence="1">
    <location>
        <begin position="39"/>
        <end position="56"/>
    </location>
</feature>
<keyword evidence="1" id="KW-0472">Membrane</keyword>
<dbReference type="SUPFAM" id="SSF103473">
    <property type="entry name" value="MFS general substrate transporter"/>
    <property type="match status" value="1"/>
</dbReference>
<dbReference type="Proteomes" id="UP000054683">
    <property type="component" value="Unassembled WGS sequence"/>
</dbReference>
<dbReference type="AlphaFoldDB" id="A0A158J6F0"/>
<evidence type="ECO:0000313" key="3">
    <source>
        <dbReference type="Proteomes" id="UP000054683"/>
    </source>
</evidence>
<dbReference type="InterPro" id="IPR036259">
    <property type="entry name" value="MFS_trans_sf"/>
</dbReference>
<feature type="transmembrane region" description="Helical" evidence="1">
    <location>
        <begin position="12"/>
        <end position="33"/>
    </location>
</feature>
<organism evidence="2 3">
    <name type="scientific">Caballeronia udeis</name>
    <dbReference type="NCBI Taxonomy" id="1232866"/>
    <lineage>
        <taxon>Bacteria</taxon>
        <taxon>Pseudomonadati</taxon>
        <taxon>Pseudomonadota</taxon>
        <taxon>Betaproteobacteria</taxon>
        <taxon>Burkholderiales</taxon>
        <taxon>Burkholderiaceae</taxon>
        <taxon>Caballeronia</taxon>
    </lineage>
</organism>
<keyword evidence="1" id="KW-1133">Transmembrane helix</keyword>
<protein>
    <submittedName>
        <fullName evidence="2">EmrB/QacA family drug resistance transporter</fullName>
    </submittedName>
</protein>
<sequence length="105" mass="11687">MQEYLGYRALDAGFATAPLGFFAVLGAPIMGRILPRSDARILATCAFIGFAIVYYMRSYFYTDIDVGHIVNYAKLFSYMVNIQSRNSGPWFVEAFASPFSTKVSA</sequence>
<name>A0A158J6F0_9BURK</name>